<dbReference type="GO" id="GO:0016747">
    <property type="term" value="F:acyltransferase activity, transferring groups other than amino-acyl groups"/>
    <property type="evidence" value="ECO:0007669"/>
    <property type="project" value="InterPro"/>
</dbReference>
<dbReference type="EMBL" id="PYIX02000001">
    <property type="protein sequence ID" value="RFC85491.1"/>
    <property type="molecule type" value="Genomic_DNA"/>
</dbReference>
<organism evidence="2 3">
    <name type="scientific">Acinetobacter sichuanensis</name>
    <dbReference type="NCBI Taxonomy" id="2136183"/>
    <lineage>
        <taxon>Bacteria</taxon>
        <taxon>Pseudomonadati</taxon>
        <taxon>Pseudomonadota</taxon>
        <taxon>Gammaproteobacteria</taxon>
        <taxon>Moraxellales</taxon>
        <taxon>Moraxellaceae</taxon>
        <taxon>Acinetobacter</taxon>
    </lineage>
</organism>
<dbReference type="InterPro" id="IPR000182">
    <property type="entry name" value="GNAT_dom"/>
</dbReference>
<evidence type="ECO:0000259" key="1">
    <source>
        <dbReference type="Pfam" id="PF13302"/>
    </source>
</evidence>
<evidence type="ECO:0000313" key="3">
    <source>
        <dbReference type="Proteomes" id="UP000240957"/>
    </source>
</evidence>
<dbReference type="Proteomes" id="UP000240957">
    <property type="component" value="Unassembled WGS sequence"/>
</dbReference>
<dbReference type="InterPro" id="IPR051531">
    <property type="entry name" value="N-acetyltransferase"/>
</dbReference>
<proteinExistence type="predicted"/>
<dbReference type="OrthoDB" id="9801656at2"/>
<reference evidence="2 3" key="1">
    <citation type="submission" date="2018-08" db="EMBL/GenBank/DDBJ databases">
        <title>The draft genome of Acinetobacter sichuanensis strain WCHAc060041.</title>
        <authorList>
            <person name="Qin J."/>
            <person name="Feng Y."/>
            <person name="Zong Z."/>
        </authorList>
    </citation>
    <scope>NUCLEOTIDE SEQUENCE [LARGE SCALE GENOMIC DNA]</scope>
    <source>
        <strain evidence="2 3">WCHAc060041</strain>
    </source>
</reference>
<gene>
    <name evidence="2" type="ORF">C9E89_000795</name>
</gene>
<dbReference type="InterPro" id="IPR016181">
    <property type="entry name" value="Acyl_CoA_acyltransferase"/>
</dbReference>
<keyword evidence="2" id="KW-0808">Transferase</keyword>
<name>A0A371YVJ3_9GAMM</name>
<dbReference type="SUPFAM" id="SSF55729">
    <property type="entry name" value="Acyl-CoA N-acyltransferases (Nat)"/>
    <property type="match status" value="1"/>
</dbReference>
<evidence type="ECO:0000313" key="2">
    <source>
        <dbReference type="EMBL" id="RFC85491.1"/>
    </source>
</evidence>
<accession>A0A371YVJ3</accession>
<sequence>MMPHYQLETSRLILRQWQDSDFAKFAQLNANSQVMQYFPHCLSCEESDLLATRFHNLIEQNQWGFWAVELKATQQFIGFVGLHSQPEQFLFLPCVEIGWRLDQKHWHQGYATEAAYACLLFAFEYLKLTKIVSFTACVNLASTKVMQRLKMNYIQTFNHPNLMENHPLSQHVLYEITQGQFRLNTQKLNEFYIKIKNL</sequence>
<dbReference type="Pfam" id="PF13302">
    <property type="entry name" value="Acetyltransf_3"/>
    <property type="match status" value="1"/>
</dbReference>
<comment type="caution">
    <text evidence="2">The sequence shown here is derived from an EMBL/GenBank/DDBJ whole genome shotgun (WGS) entry which is preliminary data.</text>
</comment>
<dbReference type="PANTHER" id="PTHR43792:SF1">
    <property type="entry name" value="N-ACETYLTRANSFERASE DOMAIN-CONTAINING PROTEIN"/>
    <property type="match status" value="1"/>
</dbReference>
<dbReference type="AlphaFoldDB" id="A0A371YVJ3"/>
<protein>
    <submittedName>
        <fullName evidence="2">N-acetyltransferase</fullName>
    </submittedName>
</protein>
<feature type="domain" description="N-acetyltransferase" evidence="1">
    <location>
        <begin position="11"/>
        <end position="151"/>
    </location>
</feature>
<dbReference type="PANTHER" id="PTHR43792">
    <property type="entry name" value="GNAT FAMILY, PUTATIVE (AFU_ORTHOLOGUE AFUA_3G00765)-RELATED-RELATED"/>
    <property type="match status" value="1"/>
</dbReference>
<dbReference type="Gene3D" id="3.40.630.30">
    <property type="match status" value="1"/>
</dbReference>